<accession>A0A316HIT9</accession>
<gene>
    <name evidence="3" type="ORF">LX99_00391</name>
</gene>
<name>A0A316HIT9_9SPHI</name>
<dbReference type="AlphaFoldDB" id="A0A316HIT9"/>
<dbReference type="Proteomes" id="UP000245678">
    <property type="component" value="Unassembled WGS sequence"/>
</dbReference>
<protein>
    <recommendedName>
        <fullName evidence="5">Outer membrane protein with beta-barrel domain</fullName>
    </recommendedName>
</protein>
<keyword evidence="4" id="KW-1185">Reference proteome</keyword>
<reference evidence="3 4" key="1">
    <citation type="submission" date="2018-05" db="EMBL/GenBank/DDBJ databases">
        <title>Genomic Encyclopedia of Archaeal and Bacterial Type Strains, Phase II (KMG-II): from individual species to whole genera.</title>
        <authorList>
            <person name="Goeker M."/>
        </authorList>
    </citation>
    <scope>NUCLEOTIDE SEQUENCE [LARGE SCALE GENOMIC DNA]</scope>
    <source>
        <strain evidence="3 4">DSM 19975</strain>
    </source>
</reference>
<evidence type="ECO:0000313" key="3">
    <source>
        <dbReference type="EMBL" id="PWK79930.1"/>
    </source>
</evidence>
<organism evidence="3 4">
    <name type="scientific">Mucilaginibacter oryzae</name>
    <dbReference type="NCBI Taxonomy" id="468058"/>
    <lineage>
        <taxon>Bacteria</taxon>
        <taxon>Pseudomonadati</taxon>
        <taxon>Bacteroidota</taxon>
        <taxon>Sphingobacteriia</taxon>
        <taxon>Sphingobacteriales</taxon>
        <taxon>Sphingobacteriaceae</taxon>
        <taxon>Mucilaginibacter</taxon>
    </lineage>
</organism>
<evidence type="ECO:0000256" key="1">
    <source>
        <dbReference type="SAM" id="MobiDB-lite"/>
    </source>
</evidence>
<dbReference type="EMBL" id="QGHA01000001">
    <property type="protein sequence ID" value="PWK79930.1"/>
    <property type="molecule type" value="Genomic_DNA"/>
</dbReference>
<evidence type="ECO:0000256" key="2">
    <source>
        <dbReference type="SAM" id="Phobius"/>
    </source>
</evidence>
<sequence>MDDQLDNDLRNRIREVFDNYEDTTADEGWQLLREKFPAQDKQRRPVYLWWAGVAAALLLFLSIGTWMFTNKKDPRTDGNLVAVKPAQPAQQQNNAADTVAAPLNAAGTNPAGTGKQAPAPNPAAAGAANSGLQNTIAKSTGANPKPANGLQGAAVPISPVILVQIPATGPGQQASLAKITTPQPIQSGNSNTALDKSATKKMDSVKSALPKTTEPQYAANPAATQPIADNGGVNRGNAVSNNTALSPVIVKPKPKINSMEALLASEDNAPEKIDNSVQESRVKFGVYAATFFNYAKGSQNQVNAGAGITSEIRLSKNLKLATGVAIAQNTLNYDKRQPENTRDAVSFSPVLTASYNNLAEFSKVSATPSFTNYNAKLVGLDIPLNIKYEFNPQKTDTYILAGVSSGTFVNEAYTASYSYPGLAQAAGVQQQPADETTHKSFNSFYVAKTLNLAFGVGYPVGKSNRIVIEPFFKYPLDGLGSQQIKFGAGGVNLKLNFTTHKK</sequence>
<dbReference type="RefSeq" id="WP_109605921.1">
    <property type="nucleotide sequence ID" value="NZ_QGHA01000001.1"/>
</dbReference>
<keyword evidence="2" id="KW-1133">Transmembrane helix</keyword>
<evidence type="ECO:0000313" key="4">
    <source>
        <dbReference type="Proteomes" id="UP000245678"/>
    </source>
</evidence>
<feature type="transmembrane region" description="Helical" evidence="2">
    <location>
        <begin position="46"/>
        <end position="68"/>
    </location>
</feature>
<keyword evidence="2" id="KW-0472">Membrane</keyword>
<evidence type="ECO:0008006" key="5">
    <source>
        <dbReference type="Google" id="ProtNLM"/>
    </source>
</evidence>
<proteinExistence type="predicted"/>
<keyword evidence="2" id="KW-0812">Transmembrane</keyword>
<comment type="caution">
    <text evidence="3">The sequence shown here is derived from an EMBL/GenBank/DDBJ whole genome shotgun (WGS) entry which is preliminary data.</text>
</comment>
<feature type="region of interest" description="Disordered" evidence="1">
    <location>
        <begin position="103"/>
        <end position="129"/>
    </location>
</feature>